<keyword evidence="8" id="KW-0626">Porin</keyword>
<evidence type="ECO:0000256" key="4">
    <source>
        <dbReference type="ARBA" id="ARBA00022452"/>
    </source>
</evidence>
<evidence type="ECO:0000256" key="9">
    <source>
        <dbReference type="ARBA" id="ARBA00023136"/>
    </source>
</evidence>
<protein>
    <submittedName>
        <fullName evidence="13">Porin</fullName>
    </submittedName>
</protein>
<dbReference type="CDD" id="cd00342">
    <property type="entry name" value="gram_neg_porins"/>
    <property type="match status" value="1"/>
</dbReference>
<dbReference type="Pfam" id="PF13609">
    <property type="entry name" value="Porin_4"/>
    <property type="match status" value="1"/>
</dbReference>
<keyword evidence="4" id="KW-1134">Transmembrane beta strand</keyword>
<dbReference type="InterPro" id="IPR050298">
    <property type="entry name" value="Gram-neg_bact_OMP"/>
</dbReference>
<dbReference type="GeneID" id="97303773"/>
<dbReference type="SUPFAM" id="SSF56935">
    <property type="entry name" value="Porins"/>
    <property type="match status" value="1"/>
</dbReference>
<comment type="subunit">
    <text evidence="2">Homotrimer.</text>
</comment>
<feature type="chain" id="PRO_5021210985" evidence="11">
    <location>
        <begin position="23"/>
        <end position="389"/>
    </location>
</feature>
<evidence type="ECO:0000256" key="11">
    <source>
        <dbReference type="SAM" id="SignalP"/>
    </source>
</evidence>
<comment type="subcellular location">
    <subcellularLocation>
        <location evidence="1">Cell outer membrane</location>
        <topology evidence="1">Multi-pass membrane protein</topology>
    </subcellularLocation>
</comment>
<dbReference type="GO" id="GO:0034220">
    <property type="term" value="P:monoatomic ion transmembrane transport"/>
    <property type="evidence" value="ECO:0007669"/>
    <property type="project" value="InterPro"/>
</dbReference>
<organism evidence="13 14">
    <name type="scientific">Paraburkholderia dipogonis</name>
    <dbReference type="NCBI Taxonomy" id="1211383"/>
    <lineage>
        <taxon>Bacteria</taxon>
        <taxon>Pseudomonadati</taxon>
        <taxon>Pseudomonadota</taxon>
        <taxon>Betaproteobacteria</taxon>
        <taxon>Burkholderiales</taxon>
        <taxon>Burkholderiaceae</taxon>
        <taxon>Paraburkholderia</taxon>
    </lineage>
</organism>
<accession>A0A4Y8MJN5</accession>
<keyword evidence="6 11" id="KW-0732">Signal</keyword>
<dbReference type="InterPro" id="IPR023614">
    <property type="entry name" value="Porin_dom_sf"/>
</dbReference>
<proteinExistence type="predicted"/>
<comment type="caution">
    <text evidence="13">The sequence shown here is derived from an EMBL/GenBank/DDBJ whole genome shotgun (WGS) entry which is preliminary data.</text>
</comment>
<dbReference type="InterPro" id="IPR002299">
    <property type="entry name" value="Porin_Neis"/>
</dbReference>
<dbReference type="PRINTS" id="PR00184">
    <property type="entry name" value="NEISSPPORIN"/>
</dbReference>
<feature type="domain" description="Porin" evidence="12">
    <location>
        <begin position="13"/>
        <end position="344"/>
    </location>
</feature>
<reference evidence="13 14" key="1">
    <citation type="submission" date="2019-03" db="EMBL/GenBank/DDBJ databases">
        <title>Complete Genome Sequence of Paraburkholderia dipogonis ICMP 19430T, a Nitrogen-fixing Symbiont of the South African Invasive Legume Dipogon lignosus in New Zealand.</title>
        <authorList>
            <person name="De Meyer S.E."/>
        </authorList>
    </citation>
    <scope>NUCLEOTIDE SEQUENCE [LARGE SCALE GENOMIC DNA]</scope>
    <source>
        <strain evidence="13 14">ICMP 19430</strain>
    </source>
</reference>
<keyword evidence="3" id="KW-0813">Transport</keyword>
<gene>
    <name evidence="13" type="ORF">E2553_39865</name>
</gene>
<dbReference type="RefSeq" id="WP_134466109.1">
    <property type="nucleotide sequence ID" value="NZ_JBHMFL010000163.1"/>
</dbReference>
<evidence type="ECO:0000313" key="14">
    <source>
        <dbReference type="Proteomes" id="UP000297385"/>
    </source>
</evidence>
<evidence type="ECO:0000313" key="13">
    <source>
        <dbReference type="EMBL" id="TFE37583.1"/>
    </source>
</evidence>
<evidence type="ECO:0000256" key="5">
    <source>
        <dbReference type="ARBA" id="ARBA00022692"/>
    </source>
</evidence>
<dbReference type="Gene3D" id="2.40.160.10">
    <property type="entry name" value="Porin"/>
    <property type="match status" value="1"/>
</dbReference>
<dbReference type="EMBL" id="SNVI01000005">
    <property type="protein sequence ID" value="TFE37583.1"/>
    <property type="molecule type" value="Genomic_DNA"/>
</dbReference>
<dbReference type="Proteomes" id="UP000297385">
    <property type="component" value="Unassembled WGS sequence"/>
</dbReference>
<dbReference type="PANTHER" id="PTHR34501:SF9">
    <property type="entry name" value="MAJOR OUTER MEMBRANE PROTEIN P.IA"/>
    <property type="match status" value="1"/>
</dbReference>
<dbReference type="InterPro" id="IPR033900">
    <property type="entry name" value="Gram_neg_porin_domain"/>
</dbReference>
<evidence type="ECO:0000256" key="3">
    <source>
        <dbReference type="ARBA" id="ARBA00022448"/>
    </source>
</evidence>
<evidence type="ECO:0000256" key="2">
    <source>
        <dbReference type="ARBA" id="ARBA00011233"/>
    </source>
</evidence>
<evidence type="ECO:0000256" key="7">
    <source>
        <dbReference type="ARBA" id="ARBA00023065"/>
    </source>
</evidence>
<dbReference type="GO" id="GO:0009279">
    <property type="term" value="C:cell outer membrane"/>
    <property type="evidence" value="ECO:0007669"/>
    <property type="project" value="UniProtKB-SubCell"/>
</dbReference>
<evidence type="ECO:0000259" key="12">
    <source>
        <dbReference type="Pfam" id="PF13609"/>
    </source>
</evidence>
<keyword evidence="7" id="KW-0406">Ion transport</keyword>
<dbReference type="PRINTS" id="PR00182">
    <property type="entry name" value="ECOLNEIPORIN"/>
</dbReference>
<dbReference type="InterPro" id="IPR001702">
    <property type="entry name" value="Porin_Gram-ve"/>
</dbReference>
<sequence>MKVFSKGVLPLVALGLTAVAHAQSSVTLYGVIDESVQYVHNVAQPDGKNGNKIGLYAGNIQGNRFGLRGVEDLGGGLQALFQLENGFNVNNGTLGQGGRLFGRQAWVGLKSERFGKVSLGRQYDPVVDLVQPLTGVGTWGSPFAAPGDVDNNDNGSRINNSVKYTSPNIGGFSFETMYAFGGIAGQTGSAQTWGAAGQYSVGGLSVAAGYLKAFNAASNTARASSSTPWSGTTDGNFGAPVTSGLKTASNYGILSTALSYKFGGATVGARYSNAQYVPDAASAFRSTEIFNTAVGYLGYQVTPTMLLGAQYNYTHASGQARANYQQISLGGDYYLSKRTDLYLVGVFQHMNGDQVGVIPGSATAADYGYASAPGTGSQEIVSIGIRHKF</sequence>
<keyword evidence="9" id="KW-0472">Membrane</keyword>
<evidence type="ECO:0000256" key="10">
    <source>
        <dbReference type="ARBA" id="ARBA00023237"/>
    </source>
</evidence>
<dbReference type="PANTHER" id="PTHR34501">
    <property type="entry name" value="PROTEIN YDDL-RELATED"/>
    <property type="match status" value="1"/>
</dbReference>
<dbReference type="AlphaFoldDB" id="A0A4Y8MJN5"/>
<name>A0A4Y8MJN5_9BURK</name>
<keyword evidence="10" id="KW-0998">Cell outer membrane</keyword>
<evidence type="ECO:0000256" key="1">
    <source>
        <dbReference type="ARBA" id="ARBA00004571"/>
    </source>
</evidence>
<keyword evidence="5" id="KW-0812">Transmembrane</keyword>
<dbReference type="GO" id="GO:0046930">
    <property type="term" value="C:pore complex"/>
    <property type="evidence" value="ECO:0007669"/>
    <property type="project" value="UniProtKB-KW"/>
</dbReference>
<evidence type="ECO:0000256" key="8">
    <source>
        <dbReference type="ARBA" id="ARBA00023114"/>
    </source>
</evidence>
<feature type="signal peptide" evidence="11">
    <location>
        <begin position="1"/>
        <end position="22"/>
    </location>
</feature>
<dbReference type="GO" id="GO:0015288">
    <property type="term" value="F:porin activity"/>
    <property type="evidence" value="ECO:0007669"/>
    <property type="project" value="UniProtKB-KW"/>
</dbReference>
<evidence type="ECO:0000256" key="6">
    <source>
        <dbReference type="ARBA" id="ARBA00022729"/>
    </source>
</evidence>